<evidence type="ECO:0000313" key="2">
    <source>
        <dbReference type="Proteomes" id="UP000054988"/>
    </source>
</evidence>
<evidence type="ECO:0000313" key="1">
    <source>
        <dbReference type="EMBL" id="KTB42185.1"/>
    </source>
</evidence>
<name>A0A0W0G0S1_MONRR</name>
<proteinExistence type="predicted"/>
<reference evidence="1 2" key="1">
    <citation type="submission" date="2015-12" db="EMBL/GenBank/DDBJ databases">
        <title>Draft genome sequence of Moniliophthora roreri, the causal agent of frosty pod rot of cacao.</title>
        <authorList>
            <person name="Aime M.C."/>
            <person name="Diaz-Valderrama J.R."/>
            <person name="Kijpornyongpan T."/>
            <person name="Phillips-Mora W."/>
        </authorList>
    </citation>
    <scope>NUCLEOTIDE SEQUENCE [LARGE SCALE GENOMIC DNA]</scope>
    <source>
        <strain evidence="1 2">MCA 2952</strain>
    </source>
</reference>
<comment type="caution">
    <text evidence="1">The sequence shown here is derived from an EMBL/GenBank/DDBJ whole genome shotgun (WGS) entry which is preliminary data.</text>
</comment>
<dbReference type="AlphaFoldDB" id="A0A0W0G0S1"/>
<accession>A0A0W0G0S1</accession>
<dbReference type="Proteomes" id="UP000054988">
    <property type="component" value="Unassembled WGS sequence"/>
</dbReference>
<protein>
    <submittedName>
        <fullName evidence="1">Uncharacterized protein</fullName>
    </submittedName>
</protein>
<gene>
    <name evidence="1" type="ORF">WG66_5251</name>
</gene>
<dbReference type="EMBL" id="LATX01001374">
    <property type="protein sequence ID" value="KTB42185.1"/>
    <property type="molecule type" value="Genomic_DNA"/>
</dbReference>
<organism evidence="1 2">
    <name type="scientific">Moniliophthora roreri</name>
    <name type="common">Frosty pod rot fungus</name>
    <name type="synonym">Monilia roreri</name>
    <dbReference type="NCBI Taxonomy" id="221103"/>
    <lineage>
        <taxon>Eukaryota</taxon>
        <taxon>Fungi</taxon>
        <taxon>Dikarya</taxon>
        <taxon>Basidiomycota</taxon>
        <taxon>Agaricomycotina</taxon>
        <taxon>Agaricomycetes</taxon>
        <taxon>Agaricomycetidae</taxon>
        <taxon>Agaricales</taxon>
        <taxon>Marasmiineae</taxon>
        <taxon>Marasmiaceae</taxon>
        <taxon>Moniliophthora</taxon>
    </lineage>
</organism>
<sequence length="39" mass="4215">MCVGKYMALWYSGLEHPAAAKVADSTTLRSTVGPMHYNG</sequence>